<comment type="caution">
    <text evidence="3">The sequence shown here is derived from an EMBL/GenBank/DDBJ whole genome shotgun (WGS) entry which is preliminary data.</text>
</comment>
<sequence length="94" mass="10439">MGHTIGQRELRNDNADVMRRVAAGESFTVTRNGTPVADLVPHQPPPAPPRRTAAEVQAIFRRLPPMDSAAWRREREAEDEIFGPDDLGEPGGRR</sequence>
<protein>
    <submittedName>
        <fullName evidence="3">Prevent-host-death family protein</fullName>
    </submittedName>
</protein>
<gene>
    <name evidence="3" type="ORF">BJY18_002235</name>
</gene>
<feature type="compositionally biased region" description="Acidic residues" evidence="2">
    <location>
        <begin position="77"/>
        <end position="88"/>
    </location>
</feature>
<accession>A0A840IS79</accession>
<dbReference type="Gene3D" id="3.40.1620.10">
    <property type="entry name" value="YefM-like domain"/>
    <property type="match status" value="1"/>
</dbReference>
<comment type="similarity">
    <text evidence="1">Belongs to the phD/YefM antitoxin family.</text>
</comment>
<dbReference type="RefSeq" id="WP_184779882.1">
    <property type="nucleotide sequence ID" value="NZ_JACHMG010000001.1"/>
</dbReference>
<dbReference type="AlphaFoldDB" id="A0A840IS79"/>
<keyword evidence="4" id="KW-1185">Reference proteome</keyword>
<feature type="region of interest" description="Disordered" evidence="2">
    <location>
        <begin position="68"/>
        <end position="94"/>
    </location>
</feature>
<organism evidence="3 4">
    <name type="scientific">Amycolatopsis jiangsuensis</name>
    <dbReference type="NCBI Taxonomy" id="1181879"/>
    <lineage>
        <taxon>Bacteria</taxon>
        <taxon>Bacillati</taxon>
        <taxon>Actinomycetota</taxon>
        <taxon>Actinomycetes</taxon>
        <taxon>Pseudonocardiales</taxon>
        <taxon>Pseudonocardiaceae</taxon>
        <taxon>Amycolatopsis</taxon>
    </lineage>
</organism>
<evidence type="ECO:0000256" key="2">
    <source>
        <dbReference type="SAM" id="MobiDB-lite"/>
    </source>
</evidence>
<reference evidence="3 4" key="1">
    <citation type="submission" date="2020-08" db="EMBL/GenBank/DDBJ databases">
        <title>Sequencing the genomes of 1000 actinobacteria strains.</title>
        <authorList>
            <person name="Klenk H.-P."/>
        </authorList>
    </citation>
    <scope>NUCLEOTIDE SEQUENCE [LARGE SCALE GENOMIC DNA]</scope>
    <source>
        <strain evidence="3 4">DSM 45859</strain>
    </source>
</reference>
<dbReference type="EMBL" id="JACHMG010000001">
    <property type="protein sequence ID" value="MBB4684750.1"/>
    <property type="molecule type" value="Genomic_DNA"/>
</dbReference>
<name>A0A840IS79_9PSEU</name>
<dbReference type="Proteomes" id="UP000581769">
    <property type="component" value="Unassembled WGS sequence"/>
</dbReference>
<dbReference type="InterPro" id="IPR036165">
    <property type="entry name" value="YefM-like_sf"/>
</dbReference>
<evidence type="ECO:0000256" key="1">
    <source>
        <dbReference type="ARBA" id="ARBA00009981"/>
    </source>
</evidence>
<dbReference type="SUPFAM" id="SSF143120">
    <property type="entry name" value="YefM-like"/>
    <property type="match status" value="1"/>
</dbReference>
<evidence type="ECO:0000313" key="3">
    <source>
        <dbReference type="EMBL" id="MBB4684750.1"/>
    </source>
</evidence>
<evidence type="ECO:0000313" key="4">
    <source>
        <dbReference type="Proteomes" id="UP000581769"/>
    </source>
</evidence>
<dbReference type="NCBIfam" id="TIGR01552">
    <property type="entry name" value="phd_fam"/>
    <property type="match status" value="1"/>
</dbReference>
<proteinExistence type="inferred from homology"/>